<organism evidence="1 2">
    <name type="scientific">Talaromyces proteolyticus</name>
    <dbReference type="NCBI Taxonomy" id="1131652"/>
    <lineage>
        <taxon>Eukaryota</taxon>
        <taxon>Fungi</taxon>
        <taxon>Dikarya</taxon>
        <taxon>Ascomycota</taxon>
        <taxon>Pezizomycotina</taxon>
        <taxon>Eurotiomycetes</taxon>
        <taxon>Eurotiomycetidae</taxon>
        <taxon>Eurotiales</taxon>
        <taxon>Trichocomaceae</taxon>
        <taxon>Talaromyces</taxon>
        <taxon>Talaromyces sect. Bacilispori</taxon>
    </lineage>
</organism>
<sequence length="276" mass="30494">MYIPQEKYLRTVKAELQQRLNIISQWNIQPGSRILEIGCGQGDSIVILANLVGEEGHVTGVDPAPLDYGDPFTVAQVHANLKSSALGPRITFEQATLQEHLESNPDTQYDYAIFTHCLWYFGSPEELNPMLASLRGRAKRLLIAEFSLDARGDRTTVPHLLATLAQGEESSRVAGVNYDSNIRSLHTPISIKKAASEAGWVLDKESYVDNPPEALDGRREVQAVLSKEYEKGIACEPDEIRRRFAEALVEALKAAIDSLGPGEEVRTMSSWLGCFA</sequence>
<keyword evidence="1" id="KW-0489">Methyltransferase</keyword>
<evidence type="ECO:0000313" key="2">
    <source>
        <dbReference type="Proteomes" id="UP001201262"/>
    </source>
</evidence>
<dbReference type="Gene3D" id="3.40.50.150">
    <property type="entry name" value="Vaccinia Virus protein VP39"/>
    <property type="match status" value="1"/>
</dbReference>
<dbReference type="SUPFAM" id="SSF53335">
    <property type="entry name" value="S-adenosyl-L-methionine-dependent methyltransferases"/>
    <property type="match status" value="1"/>
</dbReference>
<dbReference type="GO" id="GO:0008168">
    <property type="term" value="F:methyltransferase activity"/>
    <property type="evidence" value="ECO:0007669"/>
    <property type="project" value="UniProtKB-KW"/>
</dbReference>
<dbReference type="InterPro" id="IPR029063">
    <property type="entry name" value="SAM-dependent_MTases_sf"/>
</dbReference>
<dbReference type="Pfam" id="PF13489">
    <property type="entry name" value="Methyltransf_23"/>
    <property type="match status" value="1"/>
</dbReference>
<dbReference type="Proteomes" id="UP001201262">
    <property type="component" value="Unassembled WGS sequence"/>
</dbReference>
<keyword evidence="1" id="KW-0808">Transferase</keyword>
<protein>
    <submittedName>
        <fullName evidence="1">S-adenosyl-L-methionine-dependent methyltransferase</fullName>
    </submittedName>
</protein>
<dbReference type="EMBL" id="JAJTJA010000009">
    <property type="protein sequence ID" value="KAH8694010.1"/>
    <property type="molecule type" value="Genomic_DNA"/>
</dbReference>
<name>A0AAD4KMY9_9EURO</name>
<dbReference type="AlphaFoldDB" id="A0AAD4KMY9"/>
<dbReference type="GeneID" id="70241886"/>
<accession>A0AAD4KMY9</accession>
<dbReference type="GO" id="GO:0032259">
    <property type="term" value="P:methylation"/>
    <property type="evidence" value="ECO:0007669"/>
    <property type="project" value="UniProtKB-KW"/>
</dbReference>
<gene>
    <name evidence="1" type="ORF">BGW36DRAFT_300150</name>
</gene>
<dbReference type="RefSeq" id="XP_046069680.1">
    <property type="nucleotide sequence ID" value="XM_046211599.1"/>
</dbReference>
<evidence type="ECO:0000313" key="1">
    <source>
        <dbReference type="EMBL" id="KAH8694010.1"/>
    </source>
</evidence>
<proteinExistence type="predicted"/>
<keyword evidence="2" id="KW-1185">Reference proteome</keyword>
<reference evidence="1" key="1">
    <citation type="submission" date="2021-12" db="EMBL/GenBank/DDBJ databases">
        <title>Convergent genome expansion in fungi linked to evolution of root-endophyte symbiosis.</title>
        <authorList>
            <consortium name="DOE Joint Genome Institute"/>
            <person name="Ke Y.-H."/>
            <person name="Bonito G."/>
            <person name="Liao H.-L."/>
            <person name="Looney B."/>
            <person name="Rojas-Flechas A."/>
            <person name="Nash J."/>
            <person name="Hameed K."/>
            <person name="Schadt C."/>
            <person name="Martin F."/>
            <person name="Crous P.W."/>
            <person name="Miettinen O."/>
            <person name="Magnuson J.K."/>
            <person name="Labbe J."/>
            <person name="Jacobson D."/>
            <person name="Doktycz M.J."/>
            <person name="Veneault-Fourrey C."/>
            <person name="Kuo A."/>
            <person name="Mondo S."/>
            <person name="Calhoun S."/>
            <person name="Riley R."/>
            <person name="Ohm R."/>
            <person name="LaButti K."/>
            <person name="Andreopoulos B."/>
            <person name="Pangilinan J."/>
            <person name="Nolan M."/>
            <person name="Tritt A."/>
            <person name="Clum A."/>
            <person name="Lipzen A."/>
            <person name="Daum C."/>
            <person name="Barry K."/>
            <person name="Grigoriev I.V."/>
            <person name="Vilgalys R."/>
        </authorList>
    </citation>
    <scope>NUCLEOTIDE SEQUENCE</scope>
    <source>
        <strain evidence="1">PMI_201</strain>
    </source>
</reference>
<comment type="caution">
    <text evidence="1">The sequence shown here is derived from an EMBL/GenBank/DDBJ whole genome shotgun (WGS) entry which is preliminary data.</text>
</comment>
<dbReference type="CDD" id="cd02440">
    <property type="entry name" value="AdoMet_MTases"/>
    <property type="match status" value="1"/>
</dbReference>